<dbReference type="InterPro" id="IPR011766">
    <property type="entry name" value="TPP_enzyme_TPP-bd"/>
</dbReference>
<feature type="domain" description="Thiamine pyrophosphate enzyme central" evidence="4">
    <location>
        <begin position="190"/>
        <end position="327"/>
    </location>
</feature>
<evidence type="ECO:0000259" key="4">
    <source>
        <dbReference type="Pfam" id="PF00205"/>
    </source>
</evidence>
<protein>
    <submittedName>
        <fullName evidence="7">Thiamine pyrophosphate-requiring enzyme</fullName>
    </submittedName>
</protein>
<dbReference type="SUPFAM" id="SSF52467">
    <property type="entry name" value="DHS-like NAD/FAD-binding domain"/>
    <property type="match status" value="1"/>
</dbReference>
<name>M2U6L5_9SPHN</name>
<dbReference type="GO" id="GO:0009099">
    <property type="term" value="P:L-valine biosynthetic process"/>
    <property type="evidence" value="ECO:0007669"/>
    <property type="project" value="TreeGrafter"/>
</dbReference>
<dbReference type="GO" id="GO:0009097">
    <property type="term" value="P:isoleucine biosynthetic process"/>
    <property type="evidence" value="ECO:0007669"/>
    <property type="project" value="TreeGrafter"/>
</dbReference>
<dbReference type="PANTHER" id="PTHR18968">
    <property type="entry name" value="THIAMINE PYROPHOSPHATE ENZYMES"/>
    <property type="match status" value="1"/>
</dbReference>
<dbReference type="InterPro" id="IPR029061">
    <property type="entry name" value="THDP-binding"/>
</dbReference>
<evidence type="ECO:0000256" key="2">
    <source>
        <dbReference type="ARBA" id="ARBA00023052"/>
    </source>
</evidence>
<evidence type="ECO:0000256" key="1">
    <source>
        <dbReference type="ARBA" id="ARBA00007812"/>
    </source>
</evidence>
<dbReference type="RefSeq" id="WP_008600115.1">
    <property type="nucleotide sequence ID" value="NZ_AMRV01000002.1"/>
</dbReference>
<evidence type="ECO:0000313" key="7">
    <source>
        <dbReference type="EMBL" id="EMD83672.1"/>
    </source>
</evidence>
<dbReference type="GO" id="GO:0005948">
    <property type="term" value="C:acetolactate synthase complex"/>
    <property type="evidence" value="ECO:0007669"/>
    <property type="project" value="TreeGrafter"/>
</dbReference>
<comment type="caution">
    <text evidence="7">The sequence shown here is derived from an EMBL/GenBank/DDBJ whole genome shotgun (WGS) entry which is preliminary data.</text>
</comment>
<accession>M2U6L5</accession>
<dbReference type="Pfam" id="PF02776">
    <property type="entry name" value="TPP_enzyme_N"/>
    <property type="match status" value="1"/>
</dbReference>
<comment type="similarity">
    <text evidence="1 3">Belongs to the TPP enzyme family.</text>
</comment>
<dbReference type="GO" id="GO:0003984">
    <property type="term" value="F:acetolactate synthase activity"/>
    <property type="evidence" value="ECO:0007669"/>
    <property type="project" value="TreeGrafter"/>
</dbReference>
<feature type="domain" description="Thiamine pyrophosphate enzyme TPP-binding" evidence="5">
    <location>
        <begin position="385"/>
        <end position="528"/>
    </location>
</feature>
<dbReference type="PATRIC" id="fig|1234595.3.peg.643"/>
<dbReference type="CDD" id="cd00568">
    <property type="entry name" value="TPP_enzymes"/>
    <property type="match status" value="1"/>
</dbReference>
<dbReference type="Gene3D" id="3.40.50.1220">
    <property type="entry name" value="TPP-binding domain"/>
    <property type="match status" value="1"/>
</dbReference>
<proteinExistence type="inferred from homology"/>
<dbReference type="InterPro" id="IPR045229">
    <property type="entry name" value="TPP_enz"/>
</dbReference>
<dbReference type="InterPro" id="IPR029035">
    <property type="entry name" value="DHS-like_NAD/FAD-binding_dom"/>
</dbReference>
<evidence type="ECO:0000256" key="3">
    <source>
        <dbReference type="RuleBase" id="RU362132"/>
    </source>
</evidence>
<feature type="domain" description="Thiamine pyrophosphate enzyme N-terminal TPP-binding" evidence="6">
    <location>
        <begin position="3"/>
        <end position="116"/>
    </location>
</feature>
<dbReference type="InterPro" id="IPR012001">
    <property type="entry name" value="Thiamin_PyroP_enz_TPP-bd_dom"/>
</dbReference>
<dbReference type="Pfam" id="PF00205">
    <property type="entry name" value="TPP_enzyme_M"/>
    <property type="match status" value="1"/>
</dbReference>
<gene>
    <name evidence="7" type="ORF">C725_0644</name>
</gene>
<dbReference type="EMBL" id="AMRV01000002">
    <property type="protein sequence ID" value="EMD83672.1"/>
    <property type="molecule type" value="Genomic_DNA"/>
</dbReference>
<evidence type="ECO:0000259" key="5">
    <source>
        <dbReference type="Pfam" id="PF02775"/>
    </source>
</evidence>
<reference evidence="7 8" key="1">
    <citation type="journal article" date="2013" name="Genome Announc.">
        <title>Draft Genome Sequence of Strain JLT2015T, Belonging to the Family Sphingomonadaceae of the Alphaproteobacteria.</title>
        <authorList>
            <person name="Tang K."/>
            <person name="Liu K."/>
            <person name="Li S."/>
            <person name="Jiao N."/>
        </authorList>
    </citation>
    <scope>NUCLEOTIDE SEQUENCE [LARGE SCALE GENOMIC DNA]</scope>
    <source>
        <strain evidence="7 8">JLT2015</strain>
    </source>
</reference>
<dbReference type="FunFam" id="3.40.50.970:FF:000007">
    <property type="entry name" value="Acetolactate synthase"/>
    <property type="match status" value="1"/>
</dbReference>
<dbReference type="CDD" id="cd07035">
    <property type="entry name" value="TPP_PYR_POX_like"/>
    <property type="match status" value="1"/>
</dbReference>
<dbReference type="GO" id="GO:0050660">
    <property type="term" value="F:flavin adenine dinucleotide binding"/>
    <property type="evidence" value="ECO:0007669"/>
    <property type="project" value="TreeGrafter"/>
</dbReference>
<evidence type="ECO:0000259" key="6">
    <source>
        <dbReference type="Pfam" id="PF02776"/>
    </source>
</evidence>
<dbReference type="SUPFAM" id="SSF52518">
    <property type="entry name" value="Thiamin diphosphate-binding fold (THDP-binding)"/>
    <property type="match status" value="2"/>
</dbReference>
<dbReference type="Gene3D" id="3.40.50.970">
    <property type="match status" value="2"/>
</dbReference>
<dbReference type="GO" id="GO:0000287">
    <property type="term" value="F:magnesium ion binding"/>
    <property type="evidence" value="ECO:0007669"/>
    <property type="project" value="InterPro"/>
</dbReference>
<dbReference type="PANTHER" id="PTHR18968:SF120">
    <property type="entry name" value="ACETOLACTATE SYNTHASE LARGE SUBUNIT"/>
    <property type="match status" value="1"/>
</dbReference>
<dbReference type="NCBIfam" id="NF006052">
    <property type="entry name" value="PRK08199.1"/>
    <property type="match status" value="1"/>
</dbReference>
<dbReference type="AlphaFoldDB" id="M2U6L5"/>
<keyword evidence="2 3" id="KW-0786">Thiamine pyrophosphate</keyword>
<dbReference type="Proteomes" id="UP000011717">
    <property type="component" value="Unassembled WGS sequence"/>
</dbReference>
<evidence type="ECO:0000313" key="8">
    <source>
        <dbReference type="Proteomes" id="UP000011717"/>
    </source>
</evidence>
<organism evidence="7 8">
    <name type="scientific">Pacificimonas flava</name>
    <dbReference type="NCBI Taxonomy" id="1234595"/>
    <lineage>
        <taxon>Bacteria</taxon>
        <taxon>Pseudomonadati</taxon>
        <taxon>Pseudomonadota</taxon>
        <taxon>Alphaproteobacteria</taxon>
        <taxon>Sphingomonadales</taxon>
        <taxon>Sphingosinicellaceae</taxon>
        <taxon>Pacificimonas</taxon>
    </lineage>
</organism>
<sequence>MPTVAQTIVAALAAEETSHVFCVPGESYLAVLDALYDAQKDIALITCRHEAAAANMAEAYGKLRGRAGVAMVTRGPGATHASIGIHTAFQDSTPLVMFVGDVGTDMIGREAFQEIDYGRYFGSFAKGVIALDRPERAGELVARAFALARSGRPGPVVVTLPEDLLLAEAQPALARPAQPAEPSPDAGAIGRLAQMLETAQRPVLWLGGPGWTAEDRANAATFAQRANVPVVTAWRRKAHFDNGHSHYAGELGLGANPKLVERVKDADLIVALGTRLGEVTSLGYTLPAVPEPQQTLVHIHPDADTLTDVRRPALAIQSSSRLAAHALAELGYMLDGSARASWVEDARRDYETWMQPTQVQAGVNMAAVIAVLDTALPDETVFTNGAGNFAAWLHRFHQHRHVGTQLAPTSGAMGYGVPAAIAAALLTGGRSVCVAGDGDFLMSGSELATAVRYGAKTLFVVVDNGQLGTIRMHQEREFAGRQSGTALTNPDFAAYAESFGIPGFTVTDTKAFSDVLDQALAAPGPALICCRTDPAEIAPGRRLG</sequence>
<keyword evidence="8" id="KW-1185">Reference proteome</keyword>
<dbReference type="Pfam" id="PF02775">
    <property type="entry name" value="TPP_enzyme_C"/>
    <property type="match status" value="1"/>
</dbReference>
<dbReference type="InterPro" id="IPR012000">
    <property type="entry name" value="Thiamin_PyroP_enz_cen_dom"/>
</dbReference>
<dbReference type="GO" id="GO:0030976">
    <property type="term" value="F:thiamine pyrophosphate binding"/>
    <property type="evidence" value="ECO:0007669"/>
    <property type="project" value="InterPro"/>
</dbReference>